<evidence type="ECO:0000313" key="2">
    <source>
        <dbReference type="EMBL" id="WEK38410.1"/>
    </source>
</evidence>
<organism evidence="2 3">
    <name type="scientific">Candidatus Pseudobacter hemicellulosilyticus</name>
    <dbReference type="NCBI Taxonomy" id="3121375"/>
    <lineage>
        <taxon>Bacteria</taxon>
        <taxon>Pseudomonadati</taxon>
        <taxon>Bacteroidota</taxon>
        <taxon>Chitinophagia</taxon>
        <taxon>Chitinophagales</taxon>
        <taxon>Chitinophagaceae</taxon>
        <taxon>Pseudobacter</taxon>
    </lineage>
</organism>
<reference evidence="2" key="1">
    <citation type="submission" date="2023-03" db="EMBL/GenBank/DDBJ databases">
        <title>Andean soil-derived lignocellulolytic bacterial consortium as a source of novel taxa and putative plastic-active enzymes.</title>
        <authorList>
            <person name="Diaz-Garcia L."/>
            <person name="Chuvochina M."/>
            <person name="Feuerriegel G."/>
            <person name="Bunk B."/>
            <person name="Sproer C."/>
            <person name="Streit W.R."/>
            <person name="Rodriguez L.M."/>
            <person name="Overmann J."/>
            <person name="Jimenez D.J."/>
        </authorList>
    </citation>
    <scope>NUCLEOTIDE SEQUENCE</scope>
    <source>
        <strain evidence="2">MAG 7</strain>
    </source>
</reference>
<keyword evidence="1" id="KW-0472">Membrane</keyword>
<evidence type="ECO:0000256" key="1">
    <source>
        <dbReference type="SAM" id="Phobius"/>
    </source>
</evidence>
<feature type="transmembrane region" description="Helical" evidence="1">
    <location>
        <begin position="12"/>
        <end position="29"/>
    </location>
</feature>
<keyword evidence="1" id="KW-0812">Transmembrane</keyword>
<accession>A0AAJ5WX64</accession>
<sequence>MQANQSREANGLLLFVLIVINILTLRWAFINSSEWYALLAIILPLLLLSALLFTINREKAPRNNATKTHKRHKISARELVRGEL</sequence>
<dbReference type="AlphaFoldDB" id="A0AAJ5WX64"/>
<gene>
    <name evidence="2" type="ORF">P0Y53_12965</name>
</gene>
<keyword evidence="1" id="KW-1133">Transmembrane helix</keyword>
<feature type="transmembrane region" description="Helical" evidence="1">
    <location>
        <begin position="35"/>
        <end position="55"/>
    </location>
</feature>
<protein>
    <submittedName>
        <fullName evidence="2">Uncharacterized protein</fullName>
    </submittedName>
</protein>
<evidence type="ECO:0000313" key="3">
    <source>
        <dbReference type="Proteomes" id="UP001220610"/>
    </source>
</evidence>
<name>A0AAJ5WX64_9BACT</name>
<dbReference type="EMBL" id="CP119311">
    <property type="protein sequence ID" value="WEK38410.1"/>
    <property type="molecule type" value="Genomic_DNA"/>
</dbReference>
<dbReference type="Proteomes" id="UP001220610">
    <property type="component" value="Chromosome"/>
</dbReference>
<proteinExistence type="predicted"/>